<evidence type="ECO:0000259" key="6">
    <source>
        <dbReference type="Pfam" id="PF00266"/>
    </source>
</evidence>
<evidence type="ECO:0000313" key="7">
    <source>
        <dbReference type="EMBL" id="MCG9970512.1"/>
    </source>
</evidence>
<comment type="catalytic activity">
    <reaction evidence="4">
        <text>(sulfur carrier)-H + L-cysteine = (sulfur carrier)-SH + L-alanine</text>
        <dbReference type="Rhea" id="RHEA:43892"/>
        <dbReference type="Rhea" id="RHEA-COMP:14737"/>
        <dbReference type="Rhea" id="RHEA-COMP:14739"/>
        <dbReference type="ChEBI" id="CHEBI:29917"/>
        <dbReference type="ChEBI" id="CHEBI:35235"/>
        <dbReference type="ChEBI" id="CHEBI:57972"/>
        <dbReference type="ChEBI" id="CHEBI:64428"/>
        <dbReference type="EC" id="2.8.1.7"/>
    </reaction>
</comment>
<dbReference type="PROSITE" id="PS00595">
    <property type="entry name" value="AA_TRANSFER_CLASS_5"/>
    <property type="match status" value="1"/>
</dbReference>
<keyword evidence="7" id="KW-0032">Aminotransferase</keyword>
<evidence type="ECO:0000256" key="4">
    <source>
        <dbReference type="ARBA" id="ARBA00050776"/>
    </source>
</evidence>
<name>A0A9X1UUE6_9FLAO</name>
<dbReference type="PANTHER" id="PTHR43586">
    <property type="entry name" value="CYSTEINE DESULFURASE"/>
    <property type="match status" value="1"/>
</dbReference>
<protein>
    <submittedName>
        <fullName evidence="7">Aminotransferase class V-fold PLP-dependent enzyme</fullName>
    </submittedName>
</protein>
<accession>A0A9X1UUE6</accession>
<comment type="caution">
    <text evidence="7">The sequence shown here is derived from an EMBL/GenBank/DDBJ whole genome shotgun (WGS) entry which is preliminary data.</text>
</comment>
<dbReference type="InterPro" id="IPR015424">
    <property type="entry name" value="PyrdxlP-dep_Trfase"/>
</dbReference>
<dbReference type="InterPro" id="IPR015422">
    <property type="entry name" value="PyrdxlP-dep_Trfase_small"/>
</dbReference>
<evidence type="ECO:0000313" key="8">
    <source>
        <dbReference type="Proteomes" id="UP001139344"/>
    </source>
</evidence>
<dbReference type="InterPro" id="IPR015421">
    <property type="entry name" value="PyrdxlP-dep_Trfase_major"/>
</dbReference>
<reference evidence="7" key="1">
    <citation type="submission" date="2021-12" db="EMBL/GenBank/DDBJ databases">
        <title>Description of Gramella crocea sp. nov., a new bacterium isolated from activated sludge.</title>
        <authorList>
            <person name="Zhang X."/>
        </authorList>
    </citation>
    <scope>NUCLEOTIDE SEQUENCE</scope>
    <source>
        <strain evidence="7">YB25</strain>
    </source>
</reference>
<evidence type="ECO:0000256" key="2">
    <source>
        <dbReference type="ARBA" id="ARBA00010447"/>
    </source>
</evidence>
<dbReference type="SUPFAM" id="SSF53383">
    <property type="entry name" value="PLP-dependent transferases"/>
    <property type="match status" value="1"/>
</dbReference>
<keyword evidence="8" id="KW-1185">Reference proteome</keyword>
<keyword evidence="7" id="KW-0808">Transferase</keyword>
<keyword evidence="3" id="KW-0663">Pyridoxal phosphate</keyword>
<dbReference type="InterPro" id="IPR020578">
    <property type="entry name" value="Aminotrans_V_PyrdxlP_BS"/>
</dbReference>
<dbReference type="RefSeq" id="WP_240095892.1">
    <property type="nucleotide sequence ID" value="NZ_JAJSON010000008.1"/>
</dbReference>
<evidence type="ECO:0000256" key="3">
    <source>
        <dbReference type="ARBA" id="ARBA00022898"/>
    </source>
</evidence>
<dbReference type="AlphaFoldDB" id="A0A9X1UUE6"/>
<dbReference type="EMBL" id="JAJSON010000008">
    <property type="protein sequence ID" value="MCG9970512.1"/>
    <property type="molecule type" value="Genomic_DNA"/>
</dbReference>
<gene>
    <name evidence="7" type="ORF">LU635_02595</name>
</gene>
<dbReference type="Gene3D" id="3.40.640.10">
    <property type="entry name" value="Type I PLP-dependent aspartate aminotransferase-like (Major domain)"/>
    <property type="match status" value="1"/>
</dbReference>
<dbReference type="Gene3D" id="3.90.1150.10">
    <property type="entry name" value="Aspartate Aminotransferase, domain 1"/>
    <property type="match status" value="1"/>
</dbReference>
<sequence length="436" mass="48425">MDRRSFLNRTGIAMGAGIGLPALSAFESITPRELIDRDIPGSWGDLRDMFQLEPGRIHMALMLLASHPRPVQNAIARHRENFDNNPAEYWESNYMAAEPRVIAAAAEYMNADPSEVALTDSTTQGLGILYTGFKLKEGEEILTTIHDHYSTEKSLEFGAERSGAKIKRIALYDEPSQVSADEVLSRIKKNITPKTRLVAVTWVHSCTGVKLPVKKISGLIKELNSSRAEEERIYFAVDGVHAFGLDNIDIQDLGCDFLAAGTHKWLFGPRGTGILFAKKDAHDMVVPVIPAFSAAYGEWLGVVPKDQLNFSHLNSPGGFHAFEHRWSLDEAFKLHMNTGKENIAARSKKLNTMLKEGMSEMAHVRLLTPVSDEYSEAINCFEVDGLSPGETVQKLHEKKIIASSSPYRKSYARLTPSVINTEEEVEQCLKAIEELA</sequence>
<evidence type="ECO:0000256" key="1">
    <source>
        <dbReference type="ARBA" id="ARBA00001933"/>
    </source>
</evidence>
<comment type="similarity">
    <text evidence="2">Belongs to the class-V pyridoxal-phosphate-dependent aminotransferase family. Csd subfamily.</text>
</comment>
<dbReference type="PANTHER" id="PTHR43586:SF8">
    <property type="entry name" value="CYSTEINE DESULFURASE 1, CHLOROPLASTIC"/>
    <property type="match status" value="1"/>
</dbReference>
<dbReference type="GO" id="GO:0031071">
    <property type="term" value="F:cysteine desulfurase activity"/>
    <property type="evidence" value="ECO:0007669"/>
    <property type="project" value="UniProtKB-EC"/>
</dbReference>
<comment type="cofactor">
    <cofactor evidence="1 5">
        <name>pyridoxal 5'-phosphate</name>
        <dbReference type="ChEBI" id="CHEBI:597326"/>
    </cofactor>
</comment>
<organism evidence="7 8">
    <name type="scientific">Christiangramia crocea</name>
    <dbReference type="NCBI Taxonomy" id="2904124"/>
    <lineage>
        <taxon>Bacteria</taxon>
        <taxon>Pseudomonadati</taxon>
        <taxon>Bacteroidota</taxon>
        <taxon>Flavobacteriia</taxon>
        <taxon>Flavobacteriales</taxon>
        <taxon>Flavobacteriaceae</taxon>
        <taxon>Christiangramia</taxon>
    </lineage>
</organism>
<evidence type="ECO:0000256" key="5">
    <source>
        <dbReference type="RuleBase" id="RU004504"/>
    </source>
</evidence>
<dbReference type="GO" id="GO:0008483">
    <property type="term" value="F:transaminase activity"/>
    <property type="evidence" value="ECO:0007669"/>
    <property type="project" value="UniProtKB-KW"/>
</dbReference>
<feature type="domain" description="Aminotransferase class V" evidence="6">
    <location>
        <begin position="105"/>
        <end position="403"/>
    </location>
</feature>
<dbReference type="Pfam" id="PF00266">
    <property type="entry name" value="Aminotran_5"/>
    <property type="match status" value="1"/>
</dbReference>
<proteinExistence type="inferred from homology"/>
<dbReference type="InterPro" id="IPR000192">
    <property type="entry name" value="Aminotrans_V_dom"/>
</dbReference>
<dbReference type="Proteomes" id="UP001139344">
    <property type="component" value="Unassembled WGS sequence"/>
</dbReference>